<dbReference type="SUPFAM" id="SSF49384">
    <property type="entry name" value="Carbohydrate-binding domain"/>
    <property type="match status" value="1"/>
</dbReference>
<dbReference type="EMBL" id="CP006272">
    <property type="protein sequence ID" value="AGZ41854.1"/>
    <property type="molecule type" value="Genomic_DNA"/>
</dbReference>
<keyword evidence="5" id="KW-1185">Reference proteome</keyword>
<dbReference type="InterPro" id="IPR014756">
    <property type="entry name" value="Ig_E-set"/>
</dbReference>
<feature type="compositionally biased region" description="Pro residues" evidence="2">
    <location>
        <begin position="236"/>
        <end position="269"/>
    </location>
</feature>
<dbReference type="InterPro" id="IPR001919">
    <property type="entry name" value="CBD2"/>
</dbReference>
<gene>
    <name evidence="4" type="ORF">AFR_17880</name>
</gene>
<dbReference type="Pfam" id="PF00553">
    <property type="entry name" value="CBM_2"/>
    <property type="match status" value="1"/>
</dbReference>
<evidence type="ECO:0000313" key="5">
    <source>
        <dbReference type="Proteomes" id="UP000017746"/>
    </source>
</evidence>
<dbReference type="InterPro" id="IPR051024">
    <property type="entry name" value="GlcNAc_Chitin_IntDeg"/>
</dbReference>
<dbReference type="PANTHER" id="PTHR34823:SF1">
    <property type="entry name" value="CHITIN-BINDING TYPE-4 DOMAIN-CONTAINING PROTEIN"/>
    <property type="match status" value="1"/>
</dbReference>
<dbReference type="STRING" id="1246995.AFR_17880"/>
<dbReference type="AlphaFoldDB" id="U5VY85"/>
<dbReference type="CDD" id="cd21177">
    <property type="entry name" value="LPMO_AA10"/>
    <property type="match status" value="1"/>
</dbReference>
<name>U5VY85_9ACTN</name>
<dbReference type="SUPFAM" id="SSF81296">
    <property type="entry name" value="E set domains"/>
    <property type="match status" value="1"/>
</dbReference>
<feature type="domain" description="CBM2" evidence="3">
    <location>
        <begin position="269"/>
        <end position="370"/>
    </location>
</feature>
<proteinExistence type="predicted"/>
<evidence type="ECO:0000256" key="2">
    <source>
        <dbReference type="SAM" id="MobiDB-lite"/>
    </source>
</evidence>
<dbReference type="PATRIC" id="fig|1246995.3.peg.3627"/>
<evidence type="ECO:0000256" key="1">
    <source>
        <dbReference type="ARBA" id="ARBA00022729"/>
    </source>
</evidence>
<accession>U5VY85</accession>
<evidence type="ECO:0000313" key="4">
    <source>
        <dbReference type="EMBL" id="AGZ41854.1"/>
    </source>
</evidence>
<dbReference type="InterPro" id="IPR008965">
    <property type="entry name" value="CBM2/CBM3_carb-bd_dom_sf"/>
</dbReference>
<keyword evidence="1" id="KW-0732">Signal</keyword>
<dbReference type="SMR" id="U5VY85"/>
<evidence type="ECO:0000259" key="3">
    <source>
        <dbReference type="PROSITE" id="PS51173"/>
    </source>
</evidence>
<dbReference type="OrthoDB" id="5179374at2"/>
<dbReference type="Proteomes" id="UP000017746">
    <property type="component" value="Chromosome"/>
</dbReference>
<dbReference type="PROSITE" id="PS51173">
    <property type="entry name" value="CBM2"/>
    <property type="match status" value="1"/>
</dbReference>
<reference evidence="4 5" key="1">
    <citation type="journal article" date="2014" name="J. Biotechnol.">
        <title>Complete genome sequence of the actinobacterium Actinoplanes friuliensis HAG 010964, producer of the lipopeptide antibiotic friulimycin.</title>
        <authorList>
            <person name="Ruckert C."/>
            <person name="Szczepanowski R."/>
            <person name="Albersmeier A."/>
            <person name="Goesmann A."/>
            <person name="Fischer N."/>
            <person name="Steinkamper A."/>
            <person name="Puhler A."/>
            <person name="Biener R."/>
            <person name="Schwartz D."/>
            <person name="Kalinowski J."/>
        </authorList>
    </citation>
    <scope>NUCLEOTIDE SEQUENCE [LARGE SCALE GENOMIC DNA]</scope>
    <source>
        <strain evidence="4 5">DSM 7358</strain>
    </source>
</reference>
<organism evidence="4 5">
    <name type="scientific">Actinoplanes friuliensis DSM 7358</name>
    <dbReference type="NCBI Taxonomy" id="1246995"/>
    <lineage>
        <taxon>Bacteria</taxon>
        <taxon>Bacillati</taxon>
        <taxon>Actinomycetota</taxon>
        <taxon>Actinomycetes</taxon>
        <taxon>Micromonosporales</taxon>
        <taxon>Micromonosporaceae</taxon>
        <taxon>Actinoplanes</taxon>
    </lineage>
</organism>
<dbReference type="Pfam" id="PF03067">
    <property type="entry name" value="LPMO_10"/>
    <property type="match status" value="1"/>
</dbReference>
<dbReference type="InterPro" id="IPR004302">
    <property type="entry name" value="Cellulose/chitin-bd_N"/>
</dbReference>
<dbReference type="RefSeq" id="WP_023362181.1">
    <property type="nucleotide sequence ID" value="NC_022657.1"/>
</dbReference>
<protein>
    <submittedName>
        <fullName evidence="4">Putative cellulose/chitin-binding protein</fullName>
    </submittedName>
</protein>
<feature type="region of interest" description="Disordered" evidence="2">
    <location>
        <begin position="232"/>
        <end position="269"/>
    </location>
</feature>
<dbReference type="InterPro" id="IPR012291">
    <property type="entry name" value="CBM2_carb-bd_dom_sf"/>
</dbReference>
<dbReference type="Gene3D" id="2.60.40.290">
    <property type="match status" value="1"/>
</dbReference>
<dbReference type="SMART" id="SM00637">
    <property type="entry name" value="CBD_II"/>
    <property type="match status" value="1"/>
</dbReference>
<dbReference type="KEGG" id="afs:AFR_17880"/>
<dbReference type="eggNOG" id="COG3397">
    <property type="taxonomic scope" value="Bacteria"/>
</dbReference>
<sequence length="371" mass="38320">MSSSLRIRILVSGLVGVVVATLAAVVIPAGPASAHGNVTGPASRNYGCYERWGSKFQDPAMATEDPMCWQAWQANPSAMWNWNGLFREGVAGNHQAAIPDGQLCSAGRTESGRYNAMDTVGDWKAASVGNNFNVRLFDGALHGADYIRVYVTKPGFNPVTTALKWSDLNLVSQIGNTPAAQWQTANGGVQIDVPVALSGRTGRAMVYTIWQASHLDQSYYFCSDVNFSGGSTTPPVTTPPATTPPVTTPPVTTPPVTTPPVTTPPVTTPPPATGACSATYAVGSTWSGGFQGDVTVKAGTSAIKGWTVKLTYPGSQTVQQGWNATVSASGTTVTAANASYNGALSAGATTNFGFIGSGTSSTPAVTCTATV</sequence>
<dbReference type="HOGENOM" id="CLU_063855_0_0_11"/>
<dbReference type="Gene3D" id="2.70.50.50">
    <property type="entry name" value="chitin-binding protein cbp21"/>
    <property type="match status" value="1"/>
</dbReference>
<dbReference type="GO" id="GO:0004553">
    <property type="term" value="F:hydrolase activity, hydrolyzing O-glycosyl compounds"/>
    <property type="evidence" value="ECO:0007669"/>
    <property type="project" value="InterPro"/>
</dbReference>
<dbReference type="GO" id="GO:0030247">
    <property type="term" value="F:polysaccharide binding"/>
    <property type="evidence" value="ECO:0007669"/>
    <property type="project" value="UniProtKB-UniRule"/>
</dbReference>
<dbReference type="PANTHER" id="PTHR34823">
    <property type="entry name" value="GLCNAC-BINDING PROTEIN A"/>
    <property type="match status" value="1"/>
</dbReference>
<dbReference type="GO" id="GO:0005975">
    <property type="term" value="P:carbohydrate metabolic process"/>
    <property type="evidence" value="ECO:0007669"/>
    <property type="project" value="InterPro"/>
</dbReference>